<dbReference type="SUPFAM" id="SSF53686">
    <property type="entry name" value="Tryptophan synthase beta subunit-like PLP-dependent enzymes"/>
    <property type="match status" value="2"/>
</dbReference>
<dbReference type="PROSITE" id="PS00901">
    <property type="entry name" value="CYS_SYNTHASE"/>
    <property type="match status" value="1"/>
</dbReference>
<dbReference type="GO" id="GO:0006535">
    <property type="term" value="P:cysteine biosynthetic process from serine"/>
    <property type="evidence" value="ECO:0007669"/>
    <property type="project" value="InterPro"/>
</dbReference>
<dbReference type="AlphaFoldDB" id="A0A5E4Q1R6"/>
<dbReference type="Proteomes" id="UP000324832">
    <property type="component" value="Unassembled WGS sequence"/>
</dbReference>
<dbReference type="Gene3D" id="3.40.50.1100">
    <property type="match status" value="3"/>
</dbReference>
<sequence length="156" mass="16495">MAEIIQEDIKSSALELIGNTPLLALDRLHPGPGRLLVKCEFMNPGGSIKCRSSYNMIQKARERGTLKPGGMVIEMTSGNQGSGLAVVSAVLGHELVVHTSSEALQYQKLIGSKEGLYVGYTSGANVAAAAKLLNSGKLPKDARVVTILCDTGLKYP</sequence>
<organism evidence="3 4">
    <name type="scientific">Leptidea sinapis</name>
    <dbReference type="NCBI Taxonomy" id="189913"/>
    <lineage>
        <taxon>Eukaryota</taxon>
        <taxon>Metazoa</taxon>
        <taxon>Ecdysozoa</taxon>
        <taxon>Arthropoda</taxon>
        <taxon>Hexapoda</taxon>
        <taxon>Insecta</taxon>
        <taxon>Pterygota</taxon>
        <taxon>Neoptera</taxon>
        <taxon>Endopterygota</taxon>
        <taxon>Lepidoptera</taxon>
        <taxon>Glossata</taxon>
        <taxon>Ditrysia</taxon>
        <taxon>Papilionoidea</taxon>
        <taxon>Pieridae</taxon>
        <taxon>Dismorphiinae</taxon>
        <taxon>Leptidea</taxon>
    </lineage>
</organism>
<evidence type="ECO:0000259" key="2">
    <source>
        <dbReference type="Pfam" id="PF00291"/>
    </source>
</evidence>
<dbReference type="EMBL" id="FZQP02001226">
    <property type="protein sequence ID" value="VVC92162.1"/>
    <property type="molecule type" value="Genomic_DNA"/>
</dbReference>
<dbReference type="InterPro" id="IPR036052">
    <property type="entry name" value="TrpB-like_PALP_sf"/>
</dbReference>
<proteinExistence type="predicted"/>
<evidence type="ECO:0000256" key="1">
    <source>
        <dbReference type="ARBA" id="ARBA00001933"/>
    </source>
</evidence>
<feature type="domain" description="Tryptophan synthase beta chain-like PALP" evidence="2">
    <location>
        <begin position="15"/>
        <end position="98"/>
    </location>
</feature>
<reference evidence="3 4" key="1">
    <citation type="submission" date="2017-07" db="EMBL/GenBank/DDBJ databases">
        <authorList>
            <person name="Talla V."/>
            <person name="Backstrom N."/>
        </authorList>
    </citation>
    <scope>NUCLEOTIDE SEQUENCE [LARGE SCALE GENOMIC DNA]</scope>
</reference>
<comment type="cofactor">
    <cofactor evidence="1">
        <name>pyridoxal 5'-phosphate</name>
        <dbReference type="ChEBI" id="CHEBI:597326"/>
    </cofactor>
</comment>
<dbReference type="Pfam" id="PF00291">
    <property type="entry name" value="PALP"/>
    <property type="match status" value="1"/>
</dbReference>
<evidence type="ECO:0000313" key="3">
    <source>
        <dbReference type="EMBL" id="VVC92162.1"/>
    </source>
</evidence>
<dbReference type="PANTHER" id="PTHR10314">
    <property type="entry name" value="CYSTATHIONINE BETA-SYNTHASE"/>
    <property type="match status" value="1"/>
</dbReference>
<protein>
    <recommendedName>
        <fullName evidence="2">Tryptophan synthase beta chain-like PALP domain-containing protein</fullName>
    </recommendedName>
</protein>
<dbReference type="InterPro" id="IPR050214">
    <property type="entry name" value="Cys_Synth/Cystath_Beta-Synth"/>
</dbReference>
<dbReference type="InterPro" id="IPR001216">
    <property type="entry name" value="P-phosphate_BS"/>
</dbReference>
<evidence type="ECO:0000313" key="4">
    <source>
        <dbReference type="Proteomes" id="UP000324832"/>
    </source>
</evidence>
<dbReference type="InterPro" id="IPR001926">
    <property type="entry name" value="TrpB-like_PALP"/>
</dbReference>
<name>A0A5E4Q1R6_9NEOP</name>
<accession>A0A5E4Q1R6</accession>
<gene>
    <name evidence="3" type="ORF">LSINAPIS_LOCUS4665</name>
</gene>
<keyword evidence="4" id="KW-1185">Reference proteome</keyword>